<sequence>MLTMNWTNGKPKFSAHRSNNLMTIMLLSVTRFGPTRNTRFEFSSVNKCLLDFRSRLLP</sequence>
<dbReference type="Proteomes" id="UP000631114">
    <property type="component" value="Unassembled WGS sequence"/>
</dbReference>
<dbReference type="AlphaFoldDB" id="A0A835HT84"/>
<keyword evidence="2" id="KW-1185">Reference proteome</keyword>
<reference evidence="1 2" key="1">
    <citation type="submission" date="2020-10" db="EMBL/GenBank/DDBJ databases">
        <title>The Coptis chinensis genome and diversification of protoberbering-type alkaloids.</title>
        <authorList>
            <person name="Wang B."/>
            <person name="Shu S."/>
            <person name="Song C."/>
            <person name="Liu Y."/>
        </authorList>
    </citation>
    <scope>NUCLEOTIDE SEQUENCE [LARGE SCALE GENOMIC DNA]</scope>
    <source>
        <strain evidence="1">HL-2020</strain>
        <tissue evidence="1">Leaf</tissue>
    </source>
</reference>
<dbReference type="EMBL" id="JADFTS010000005">
    <property type="protein sequence ID" value="KAF9604234.1"/>
    <property type="molecule type" value="Genomic_DNA"/>
</dbReference>
<protein>
    <submittedName>
        <fullName evidence="1">Uncharacterized protein</fullName>
    </submittedName>
</protein>
<organism evidence="1 2">
    <name type="scientific">Coptis chinensis</name>
    <dbReference type="NCBI Taxonomy" id="261450"/>
    <lineage>
        <taxon>Eukaryota</taxon>
        <taxon>Viridiplantae</taxon>
        <taxon>Streptophyta</taxon>
        <taxon>Embryophyta</taxon>
        <taxon>Tracheophyta</taxon>
        <taxon>Spermatophyta</taxon>
        <taxon>Magnoliopsida</taxon>
        <taxon>Ranunculales</taxon>
        <taxon>Ranunculaceae</taxon>
        <taxon>Coptidoideae</taxon>
        <taxon>Coptis</taxon>
    </lineage>
</organism>
<comment type="caution">
    <text evidence="1">The sequence shown here is derived from an EMBL/GenBank/DDBJ whole genome shotgun (WGS) entry which is preliminary data.</text>
</comment>
<gene>
    <name evidence="1" type="ORF">IFM89_004940</name>
</gene>
<evidence type="ECO:0000313" key="1">
    <source>
        <dbReference type="EMBL" id="KAF9604234.1"/>
    </source>
</evidence>
<accession>A0A835HT84</accession>
<name>A0A835HT84_9MAGN</name>
<proteinExistence type="predicted"/>
<evidence type="ECO:0000313" key="2">
    <source>
        <dbReference type="Proteomes" id="UP000631114"/>
    </source>
</evidence>